<dbReference type="RefSeq" id="WP_154447097.1">
    <property type="nucleotide sequence ID" value="NZ_WIND01000010.1"/>
</dbReference>
<reference evidence="1 2" key="1">
    <citation type="submission" date="2019-10" db="EMBL/GenBank/DDBJ databases">
        <title>Cognatihalovulum marinum gen. nov. sp. nov., a new member of the family Rhodobacteraceae isolated from deep seawater of the Northwest Indian Ocean.</title>
        <authorList>
            <person name="Ruan C."/>
            <person name="Wang J."/>
            <person name="Zheng X."/>
            <person name="Song L."/>
            <person name="Zhu Y."/>
            <person name="Huang Y."/>
            <person name="Lu Z."/>
            <person name="Du W."/>
            <person name="Huang L."/>
            <person name="Dai X."/>
        </authorList>
    </citation>
    <scope>NUCLEOTIDE SEQUENCE [LARGE SCALE GENOMIC DNA]</scope>
    <source>
        <strain evidence="1 2">2CG4</strain>
    </source>
</reference>
<evidence type="ECO:0000313" key="1">
    <source>
        <dbReference type="EMBL" id="MSU90611.1"/>
    </source>
</evidence>
<dbReference type="Proteomes" id="UP000474957">
    <property type="component" value="Unassembled WGS sequence"/>
</dbReference>
<dbReference type="SUPFAM" id="SSF81301">
    <property type="entry name" value="Nucleotidyltransferase"/>
    <property type="match status" value="1"/>
</dbReference>
<sequence length="286" mass="31531">MLGDHPDLIIGVNGSVARREATTGSDVDLFVLTLSGNIEAARRAQAAHRGRLTELGVKMPAPGGVFEVPLPTEQLTGTIGGEDDTNTFITRRMLYLLEGEWVANQHGFDRLRSDLVARYVPEDLNAQKIVRFFLNDVIRYWRTICVDFEHKTSDATKPRAIRLVKLRLSRMLLYVAGIAAVRETVGLDAVAKREKLALLLAMPPLDRLSHIYGPEKMVPVRALYATFLASIDDTTVRRQLEQPGTAGLDTPEFGDLADLSRDFKAALLALLSMEPGGDPLMVALLL</sequence>
<organism evidence="1 2">
    <name type="scientific">Halovulum marinum</name>
    <dbReference type="NCBI Taxonomy" id="2662447"/>
    <lineage>
        <taxon>Bacteria</taxon>
        <taxon>Pseudomonadati</taxon>
        <taxon>Pseudomonadota</taxon>
        <taxon>Alphaproteobacteria</taxon>
        <taxon>Rhodobacterales</taxon>
        <taxon>Paracoccaceae</taxon>
        <taxon>Halovulum</taxon>
    </lineage>
</organism>
<evidence type="ECO:0000313" key="2">
    <source>
        <dbReference type="Proteomes" id="UP000474957"/>
    </source>
</evidence>
<dbReference type="Gene3D" id="3.30.460.10">
    <property type="entry name" value="Beta Polymerase, domain 2"/>
    <property type="match status" value="1"/>
</dbReference>
<protein>
    <recommendedName>
        <fullName evidence="3">Nucleotidyltransferase-like protein</fullName>
    </recommendedName>
</protein>
<dbReference type="InterPro" id="IPR043519">
    <property type="entry name" value="NT_sf"/>
</dbReference>
<keyword evidence="2" id="KW-1185">Reference proteome</keyword>
<comment type="caution">
    <text evidence="1">The sequence shown here is derived from an EMBL/GenBank/DDBJ whole genome shotgun (WGS) entry which is preliminary data.</text>
</comment>
<dbReference type="AlphaFoldDB" id="A0A6L5Z209"/>
<dbReference type="EMBL" id="WIND01000010">
    <property type="protein sequence ID" value="MSU90611.1"/>
    <property type="molecule type" value="Genomic_DNA"/>
</dbReference>
<accession>A0A6L5Z209</accession>
<evidence type="ECO:0008006" key="3">
    <source>
        <dbReference type="Google" id="ProtNLM"/>
    </source>
</evidence>
<name>A0A6L5Z209_9RHOB</name>
<gene>
    <name evidence="1" type="ORF">GE300_13475</name>
</gene>
<proteinExistence type="predicted"/>